<dbReference type="EMBL" id="CATOUU010000003">
    <property type="protein sequence ID" value="CAI9912770.1"/>
    <property type="molecule type" value="Genomic_DNA"/>
</dbReference>
<dbReference type="Proteomes" id="UP001642409">
    <property type="component" value="Unassembled WGS sequence"/>
</dbReference>
<keyword evidence="3" id="KW-1185">Reference proteome</keyword>
<proteinExistence type="predicted"/>
<evidence type="ECO:0000313" key="2">
    <source>
        <dbReference type="EMBL" id="CAL5998711.1"/>
    </source>
</evidence>
<comment type="caution">
    <text evidence="1">The sequence shown here is derived from an EMBL/GenBank/DDBJ whole genome shotgun (WGS) entry which is preliminary data.</text>
</comment>
<dbReference type="AlphaFoldDB" id="A0AA86N4M2"/>
<reference evidence="2 3" key="2">
    <citation type="submission" date="2024-07" db="EMBL/GenBank/DDBJ databases">
        <authorList>
            <person name="Akdeniz Z."/>
        </authorList>
    </citation>
    <scope>NUCLEOTIDE SEQUENCE [LARGE SCALE GENOMIC DNA]</scope>
</reference>
<organism evidence="1">
    <name type="scientific">Hexamita inflata</name>
    <dbReference type="NCBI Taxonomy" id="28002"/>
    <lineage>
        <taxon>Eukaryota</taxon>
        <taxon>Metamonada</taxon>
        <taxon>Diplomonadida</taxon>
        <taxon>Hexamitidae</taxon>
        <taxon>Hexamitinae</taxon>
        <taxon>Hexamita</taxon>
    </lineage>
</organism>
<evidence type="ECO:0000313" key="1">
    <source>
        <dbReference type="EMBL" id="CAI9912770.1"/>
    </source>
</evidence>
<dbReference type="EMBL" id="CAXDID020000038">
    <property type="protein sequence ID" value="CAL5998711.1"/>
    <property type="molecule type" value="Genomic_DNA"/>
</dbReference>
<accession>A0AA86N4M2</accession>
<gene>
    <name evidence="2" type="ORF">HINF_LOCUS15870</name>
    <name evidence="1" type="ORF">HINF_LOCUS415</name>
</gene>
<protein>
    <submittedName>
        <fullName evidence="2">Hypothetical_protein</fullName>
    </submittedName>
</protein>
<sequence length="114" mass="13538">MTIIVHYCQKQVSIVGWLQIEVTLLIDSWASNSCIVKVILLIIKIQLNPVYPYQQQPRELKAHLTQSTETIYLKQALSCFYKSYQPQELLKYTWLQQNNYIYCVQMYCWIVAVE</sequence>
<reference evidence="1" key="1">
    <citation type="submission" date="2023-06" db="EMBL/GenBank/DDBJ databases">
        <authorList>
            <person name="Kurt Z."/>
        </authorList>
    </citation>
    <scope>NUCLEOTIDE SEQUENCE</scope>
</reference>
<name>A0AA86N4M2_9EUKA</name>
<evidence type="ECO:0000313" key="3">
    <source>
        <dbReference type="Proteomes" id="UP001642409"/>
    </source>
</evidence>